<keyword evidence="1" id="KW-1133">Transmembrane helix</keyword>
<dbReference type="Proteomes" id="UP000283269">
    <property type="component" value="Unassembled WGS sequence"/>
</dbReference>
<reference evidence="4 5" key="1">
    <citation type="journal article" date="2018" name="Evol. Lett.">
        <title>Horizontal gene cluster transfer increased hallucinogenic mushroom diversity.</title>
        <authorList>
            <person name="Reynolds H.T."/>
            <person name="Vijayakumar V."/>
            <person name="Gluck-Thaler E."/>
            <person name="Korotkin H.B."/>
            <person name="Matheny P.B."/>
            <person name="Slot J.C."/>
        </authorList>
    </citation>
    <scope>NUCLEOTIDE SEQUENCE [LARGE SCALE GENOMIC DNA]</scope>
    <source>
        <strain evidence="4 5">2631</strain>
    </source>
</reference>
<dbReference type="PANTHER" id="PTHR37019:SF1">
    <property type="entry name" value="EXPERA DOMAIN-CONTAINING PROTEIN"/>
    <property type="match status" value="1"/>
</dbReference>
<gene>
    <name evidence="4" type="ORF">CVT25_002783</name>
</gene>
<dbReference type="PANTHER" id="PTHR37019">
    <property type="entry name" value="CHROMOSOME 1, WHOLE GENOME SHOTGUN SEQUENCE"/>
    <property type="match status" value="1"/>
</dbReference>
<evidence type="ECO:0000259" key="3">
    <source>
        <dbReference type="Pfam" id="PF24803"/>
    </source>
</evidence>
<evidence type="ECO:0000256" key="2">
    <source>
        <dbReference type="SAM" id="SignalP"/>
    </source>
</evidence>
<comment type="caution">
    <text evidence="4">The sequence shown here is derived from an EMBL/GenBank/DDBJ whole genome shotgun (WGS) entry which is preliminary data.</text>
</comment>
<accession>A0A409VYM8</accession>
<dbReference type="AlphaFoldDB" id="A0A409VYM8"/>
<organism evidence="4 5">
    <name type="scientific">Psilocybe cyanescens</name>
    <dbReference type="NCBI Taxonomy" id="93625"/>
    <lineage>
        <taxon>Eukaryota</taxon>
        <taxon>Fungi</taxon>
        <taxon>Dikarya</taxon>
        <taxon>Basidiomycota</taxon>
        <taxon>Agaricomycotina</taxon>
        <taxon>Agaricomycetes</taxon>
        <taxon>Agaricomycetidae</taxon>
        <taxon>Agaricales</taxon>
        <taxon>Agaricineae</taxon>
        <taxon>Strophariaceae</taxon>
        <taxon>Psilocybe</taxon>
    </lineage>
</organism>
<dbReference type="InParanoid" id="A0A409VYM8"/>
<evidence type="ECO:0000313" key="5">
    <source>
        <dbReference type="Proteomes" id="UP000283269"/>
    </source>
</evidence>
<dbReference type="OrthoDB" id="5313995at2759"/>
<protein>
    <recommendedName>
        <fullName evidence="3">DUF7704 domain-containing protein</fullName>
    </recommendedName>
</protein>
<keyword evidence="5" id="KW-1185">Reference proteome</keyword>
<keyword evidence="2" id="KW-0732">Signal</keyword>
<proteinExistence type="predicted"/>
<feature type="transmembrane region" description="Helical" evidence="1">
    <location>
        <begin position="72"/>
        <end position="92"/>
    </location>
</feature>
<keyword evidence="1" id="KW-0812">Transmembrane</keyword>
<dbReference type="InterPro" id="IPR056121">
    <property type="entry name" value="DUF7704"/>
</dbReference>
<dbReference type="Pfam" id="PF24803">
    <property type="entry name" value="DUF7704"/>
    <property type="match status" value="1"/>
</dbReference>
<sequence length="100" mass="11236">MALLQLANLYLLFALNEHFVLSSATSITTWQKLLMGLLVADFGRLVTMALAGSDVFWKIWEWNAMMWGNVGFVYAGASMRVCFLAGVGLKMANDQERKDR</sequence>
<feature type="signal peptide" evidence="2">
    <location>
        <begin position="1"/>
        <end position="24"/>
    </location>
</feature>
<feature type="domain" description="DUF7704" evidence="3">
    <location>
        <begin position="3"/>
        <end position="88"/>
    </location>
</feature>
<evidence type="ECO:0000313" key="4">
    <source>
        <dbReference type="EMBL" id="PPQ71357.1"/>
    </source>
</evidence>
<feature type="chain" id="PRO_5019004560" description="DUF7704 domain-containing protein" evidence="2">
    <location>
        <begin position="25"/>
        <end position="100"/>
    </location>
</feature>
<dbReference type="EMBL" id="NHYD01003867">
    <property type="protein sequence ID" value="PPQ71357.1"/>
    <property type="molecule type" value="Genomic_DNA"/>
</dbReference>
<name>A0A409VYM8_PSICY</name>
<evidence type="ECO:0000256" key="1">
    <source>
        <dbReference type="SAM" id="Phobius"/>
    </source>
</evidence>
<keyword evidence="1" id="KW-0472">Membrane</keyword>